<dbReference type="InterPro" id="IPR036061">
    <property type="entry name" value="CheW-like_dom_sf"/>
</dbReference>
<evidence type="ECO:0000256" key="8">
    <source>
        <dbReference type="ARBA" id="ARBA00022777"/>
    </source>
</evidence>
<evidence type="ECO:0000256" key="7">
    <source>
        <dbReference type="ARBA" id="ARBA00022741"/>
    </source>
</evidence>
<feature type="domain" description="CheW-like" evidence="14">
    <location>
        <begin position="519"/>
        <end position="651"/>
    </location>
</feature>
<feature type="domain" description="Histidine kinase" evidence="13">
    <location>
        <begin position="269"/>
        <end position="517"/>
    </location>
</feature>
<name>A0A1H3QVH7_9RHOB</name>
<dbReference type="Gene3D" id="2.30.30.40">
    <property type="entry name" value="SH3 Domains"/>
    <property type="match status" value="1"/>
</dbReference>
<dbReference type="CDD" id="cd00088">
    <property type="entry name" value="HPT"/>
    <property type="match status" value="1"/>
</dbReference>
<evidence type="ECO:0000256" key="1">
    <source>
        <dbReference type="ARBA" id="ARBA00000085"/>
    </source>
</evidence>
<dbReference type="Pfam" id="PF01627">
    <property type="entry name" value="Hpt"/>
    <property type="match status" value="1"/>
</dbReference>
<dbReference type="GO" id="GO:0005737">
    <property type="term" value="C:cytoplasm"/>
    <property type="evidence" value="ECO:0007669"/>
    <property type="project" value="InterPro"/>
</dbReference>
<dbReference type="Gene3D" id="1.10.287.560">
    <property type="entry name" value="Histidine kinase CheA-like, homodimeric domain"/>
    <property type="match status" value="1"/>
</dbReference>
<organism evidence="16 17">
    <name type="scientific">Jannaschia faecimaris</name>
    <dbReference type="NCBI Taxonomy" id="1244108"/>
    <lineage>
        <taxon>Bacteria</taxon>
        <taxon>Pseudomonadati</taxon>
        <taxon>Pseudomonadota</taxon>
        <taxon>Alphaproteobacteria</taxon>
        <taxon>Rhodobacterales</taxon>
        <taxon>Roseobacteraceae</taxon>
        <taxon>Jannaschia</taxon>
    </lineage>
</organism>
<dbReference type="Proteomes" id="UP000198914">
    <property type="component" value="Unassembled WGS sequence"/>
</dbReference>
<dbReference type="Pfam" id="PF02518">
    <property type="entry name" value="HATPase_c"/>
    <property type="match status" value="1"/>
</dbReference>
<proteinExistence type="predicted"/>
<dbReference type="PROSITE" id="PS50894">
    <property type="entry name" value="HPT"/>
    <property type="match status" value="1"/>
</dbReference>
<dbReference type="InterPro" id="IPR004358">
    <property type="entry name" value="Sig_transdc_His_kin-like_C"/>
</dbReference>
<dbReference type="GO" id="GO:0005524">
    <property type="term" value="F:ATP binding"/>
    <property type="evidence" value="ECO:0007669"/>
    <property type="project" value="UniProtKB-KW"/>
</dbReference>
<dbReference type="InterPro" id="IPR036641">
    <property type="entry name" value="HPT_dom_sf"/>
</dbReference>
<dbReference type="InterPro" id="IPR051315">
    <property type="entry name" value="Bact_Chemotaxis_CheA"/>
</dbReference>
<evidence type="ECO:0000259" key="13">
    <source>
        <dbReference type="PROSITE" id="PS50109"/>
    </source>
</evidence>
<dbReference type="InterPro" id="IPR002545">
    <property type="entry name" value="CheW-lke_dom"/>
</dbReference>
<feature type="modified residue" description="Phosphohistidine" evidence="12">
    <location>
        <position position="44"/>
    </location>
</feature>
<evidence type="ECO:0000256" key="10">
    <source>
        <dbReference type="ARBA" id="ARBA00023012"/>
    </source>
</evidence>
<dbReference type="SUPFAM" id="SSF47226">
    <property type="entry name" value="Histidine-containing phosphotransfer domain, HPT domain"/>
    <property type="match status" value="1"/>
</dbReference>
<keyword evidence="9" id="KW-0067">ATP-binding</keyword>
<evidence type="ECO:0000256" key="4">
    <source>
        <dbReference type="ARBA" id="ARBA00022500"/>
    </source>
</evidence>
<keyword evidence="7" id="KW-0547">Nucleotide-binding</keyword>
<dbReference type="AlphaFoldDB" id="A0A1H3QVH7"/>
<evidence type="ECO:0000256" key="6">
    <source>
        <dbReference type="ARBA" id="ARBA00022679"/>
    </source>
</evidence>
<evidence type="ECO:0000256" key="9">
    <source>
        <dbReference type="ARBA" id="ARBA00022840"/>
    </source>
</evidence>
<dbReference type="PANTHER" id="PTHR43395">
    <property type="entry name" value="SENSOR HISTIDINE KINASE CHEA"/>
    <property type="match status" value="1"/>
</dbReference>
<dbReference type="InterPro" id="IPR003594">
    <property type="entry name" value="HATPase_dom"/>
</dbReference>
<sequence>MNDFPTDTFVAETLEGLEAIESLLLRFEDSPNAALVDDLFRTMHTIKGSGAMFGYDALARFTHLFENAFELVRGGELPLDRVLIDLSLAARDHMAELLNHNGDPARLVEIETSDSARNLERQIAGFVKSGAPGPERGHPVAPVKHFASSRTVRIRYAPASESFRFGARPNLLLEELYSLGNVDLSCDATAVPCLAKIDPQASYLVWNVQLKTDRLLEDIREIFVFVDEAEFSITDENGILLGPVMSGKDENVVGDALPIERAASDKSRANVPSLRIPATRLDDLMDQLGELVIAQAKLASLAVGSSDPALNSVSEEVNRLIAGLRESALSMRMLPIEIAFGKFRRIVRSLADDLGKNIRLVTEGGQTELDKNVIDGLTEPLVHMIRNAIDHGIECRAERIAAGKSEEATVALVARQSGGEVLISVSDDGGGLNESTIRTRAVERGLIGPDEILAPEELHQMIFEPAFSTAQTVSNVSGRGVGMDAVRKVVADLRGAIDIRTGLGVGTSITLRLPVTLAIIDGLLVRVGDGVFVVPLSAVHECVELNNLDYDRASGRTLLKIRDELVPFVKLDRAFGKQSEDGTRRRVVIVNDQRLRVGLVVDDVIGQHQTVIKTFSRFHRNIPGFAGSTILGDGQVALILDPPALLRSIAEDQVAGVFDAA</sequence>
<evidence type="ECO:0000313" key="16">
    <source>
        <dbReference type="EMBL" id="SDZ17602.1"/>
    </source>
</evidence>
<dbReference type="Gene3D" id="1.20.120.160">
    <property type="entry name" value="HPT domain"/>
    <property type="match status" value="1"/>
</dbReference>
<dbReference type="InterPro" id="IPR005467">
    <property type="entry name" value="His_kinase_dom"/>
</dbReference>
<dbReference type="SUPFAM" id="SSF47384">
    <property type="entry name" value="Homodimeric domain of signal transducing histidine kinase"/>
    <property type="match status" value="1"/>
</dbReference>
<dbReference type="InterPro" id="IPR004105">
    <property type="entry name" value="CheA-like_dim"/>
</dbReference>
<dbReference type="InterPro" id="IPR008207">
    <property type="entry name" value="Sig_transdc_His_kin_Hpt_dom"/>
</dbReference>
<dbReference type="EC" id="2.7.13.3" evidence="2"/>
<dbReference type="RefSeq" id="WP_092645378.1">
    <property type="nucleotide sequence ID" value="NZ_FNPX01000007.1"/>
</dbReference>
<dbReference type="OrthoDB" id="9803176at2"/>
<evidence type="ECO:0000256" key="11">
    <source>
        <dbReference type="ARBA" id="ARBA00035100"/>
    </source>
</evidence>
<evidence type="ECO:0000313" key="17">
    <source>
        <dbReference type="Proteomes" id="UP000198914"/>
    </source>
</evidence>
<feature type="domain" description="HPt" evidence="15">
    <location>
        <begin position="1"/>
        <end position="101"/>
    </location>
</feature>
<dbReference type="InterPro" id="IPR037006">
    <property type="entry name" value="CheA-like_homodim_sf"/>
</dbReference>
<dbReference type="Gene3D" id="3.30.565.10">
    <property type="entry name" value="Histidine kinase-like ATPase, C-terminal domain"/>
    <property type="match status" value="1"/>
</dbReference>
<evidence type="ECO:0000256" key="12">
    <source>
        <dbReference type="PROSITE-ProRule" id="PRU00110"/>
    </source>
</evidence>
<evidence type="ECO:0000256" key="3">
    <source>
        <dbReference type="ARBA" id="ARBA00021495"/>
    </source>
</evidence>
<evidence type="ECO:0000259" key="14">
    <source>
        <dbReference type="PROSITE" id="PS50851"/>
    </source>
</evidence>
<keyword evidence="10" id="KW-0902">Two-component regulatory system</keyword>
<dbReference type="SUPFAM" id="SSF55874">
    <property type="entry name" value="ATPase domain of HSP90 chaperone/DNA topoisomerase II/histidine kinase"/>
    <property type="match status" value="1"/>
</dbReference>
<reference evidence="17" key="1">
    <citation type="submission" date="2016-10" db="EMBL/GenBank/DDBJ databases">
        <authorList>
            <person name="Varghese N."/>
            <person name="Submissions S."/>
        </authorList>
    </citation>
    <scope>NUCLEOTIDE SEQUENCE [LARGE SCALE GENOMIC DNA]</scope>
    <source>
        <strain evidence="17">DSM 100420</strain>
    </source>
</reference>
<dbReference type="InterPro" id="IPR036890">
    <property type="entry name" value="HATPase_C_sf"/>
</dbReference>
<dbReference type="GO" id="GO:0006935">
    <property type="term" value="P:chemotaxis"/>
    <property type="evidence" value="ECO:0007669"/>
    <property type="project" value="UniProtKB-KW"/>
</dbReference>
<dbReference type="PANTHER" id="PTHR43395:SF10">
    <property type="entry name" value="CHEMOTAXIS PROTEIN CHEA"/>
    <property type="match status" value="1"/>
</dbReference>
<dbReference type="SUPFAM" id="SSF50341">
    <property type="entry name" value="CheW-like"/>
    <property type="match status" value="1"/>
</dbReference>
<gene>
    <name evidence="16" type="ORF">SAMN05444004_10744</name>
</gene>
<keyword evidence="17" id="KW-1185">Reference proteome</keyword>
<dbReference type="SMART" id="SM00073">
    <property type="entry name" value="HPT"/>
    <property type="match status" value="1"/>
</dbReference>
<dbReference type="InterPro" id="IPR036097">
    <property type="entry name" value="HisK_dim/P_sf"/>
</dbReference>
<dbReference type="Pfam" id="PF02895">
    <property type="entry name" value="H-kinase_dim"/>
    <property type="match status" value="1"/>
</dbReference>
<dbReference type="PROSITE" id="PS50851">
    <property type="entry name" value="CHEW"/>
    <property type="match status" value="1"/>
</dbReference>
<dbReference type="Pfam" id="PF01584">
    <property type="entry name" value="CheW"/>
    <property type="match status" value="1"/>
</dbReference>
<keyword evidence="4" id="KW-0145">Chemotaxis</keyword>
<dbReference type="SMART" id="SM01231">
    <property type="entry name" value="H-kinase_dim"/>
    <property type="match status" value="1"/>
</dbReference>
<dbReference type="GO" id="GO:0000155">
    <property type="term" value="F:phosphorelay sensor kinase activity"/>
    <property type="evidence" value="ECO:0007669"/>
    <property type="project" value="InterPro"/>
</dbReference>
<dbReference type="PRINTS" id="PR00344">
    <property type="entry name" value="BCTRLSENSOR"/>
</dbReference>
<comment type="function">
    <text evidence="11">Involved in the transmission of sensory signals from the chemoreceptors to the flagellar motors. CheA is autophosphorylated; it can transfer its phosphate group to either CheB or CheY.</text>
</comment>
<evidence type="ECO:0000256" key="5">
    <source>
        <dbReference type="ARBA" id="ARBA00022553"/>
    </source>
</evidence>
<protein>
    <recommendedName>
        <fullName evidence="3">Chemotaxis protein CheA</fullName>
        <ecNumber evidence="2">2.7.13.3</ecNumber>
    </recommendedName>
</protein>
<dbReference type="STRING" id="1244108.SAMN05444004_10744"/>
<evidence type="ECO:0000256" key="2">
    <source>
        <dbReference type="ARBA" id="ARBA00012438"/>
    </source>
</evidence>
<dbReference type="FunFam" id="3.30.565.10:FF:000016">
    <property type="entry name" value="Chemotaxis protein CheA, putative"/>
    <property type="match status" value="1"/>
</dbReference>
<dbReference type="SMART" id="SM00387">
    <property type="entry name" value="HATPase_c"/>
    <property type="match status" value="1"/>
</dbReference>
<comment type="catalytic activity">
    <reaction evidence="1">
        <text>ATP + protein L-histidine = ADP + protein N-phospho-L-histidine.</text>
        <dbReference type="EC" id="2.7.13.3"/>
    </reaction>
</comment>
<dbReference type="CDD" id="cd00731">
    <property type="entry name" value="CheA_reg"/>
    <property type="match status" value="1"/>
</dbReference>
<keyword evidence="8 16" id="KW-0418">Kinase</keyword>
<keyword evidence="6" id="KW-0808">Transferase</keyword>
<dbReference type="EMBL" id="FNPX01000007">
    <property type="protein sequence ID" value="SDZ17602.1"/>
    <property type="molecule type" value="Genomic_DNA"/>
</dbReference>
<accession>A0A1H3QVH7</accession>
<dbReference type="SMART" id="SM00260">
    <property type="entry name" value="CheW"/>
    <property type="match status" value="1"/>
</dbReference>
<dbReference type="PROSITE" id="PS50109">
    <property type="entry name" value="HIS_KIN"/>
    <property type="match status" value="1"/>
</dbReference>
<evidence type="ECO:0000259" key="15">
    <source>
        <dbReference type="PROSITE" id="PS50894"/>
    </source>
</evidence>
<keyword evidence="5 12" id="KW-0597">Phosphoprotein</keyword>